<keyword evidence="3" id="KW-1185">Reference proteome</keyword>
<feature type="compositionally biased region" description="Basic and acidic residues" evidence="1">
    <location>
        <begin position="135"/>
        <end position="154"/>
    </location>
</feature>
<feature type="non-terminal residue" evidence="2">
    <location>
        <position position="182"/>
    </location>
</feature>
<feature type="non-terminal residue" evidence="2">
    <location>
        <position position="1"/>
    </location>
</feature>
<feature type="region of interest" description="Disordered" evidence="1">
    <location>
        <begin position="130"/>
        <end position="162"/>
    </location>
</feature>
<sequence length="182" mass="21210">FEEEYGDPSKIDDLEQLYRLKRSPFCPKQSIICIIACIAKNWTHTRVETDTLEKNKDMSQFNLSHINEKDQHDAMYVLDKAKAKDIEKAGAIGIDEDDDDMNLTRSMSDYIPQQQMQHGRLDKENQIKEEDEIGGDGHIDDDLDLSRSHSEAPKKKCAKIQKQREEKKKFVLEFKPKALERR</sequence>
<evidence type="ECO:0000256" key="1">
    <source>
        <dbReference type="SAM" id="MobiDB-lite"/>
    </source>
</evidence>
<comment type="caution">
    <text evidence="2">The sequence shown here is derived from an EMBL/GenBank/DDBJ whole genome shotgun (WGS) entry which is preliminary data.</text>
</comment>
<dbReference type="EMBL" id="ASPP01050505">
    <property type="protein sequence ID" value="ETN97201.1"/>
    <property type="molecule type" value="Genomic_DNA"/>
</dbReference>
<accession>X6L840</accession>
<evidence type="ECO:0000313" key="2">
    <source>
        <dbReference type="EMBL" id="ETN97201.1"/>
    </source>
</evidence>
<dbReference type="Proteomes" id="UP000023152">
    <property type="component" value="Unassembled WGS sequence"/>
</dbReference>
<evidence type="ECO:0000313" key="3">
    <source>
        <dbReference type="Proteomes" id="UP000023152"/>
    </source>
</evidence>
<organism evidence="2 3">
    <name type="scientific">Reticulomyxa filosa</name>
    <dbReference type="NCBI Taxonomy" id="46433"/>
    <lineage>
        <taxon>Eukaryota</taxon>
        <taxon>Sar</taxon>
        <taxon>Rhizaria</taxon>
        <taxon>Retaria</taxon>
        <taxon>Foraminifera</taxon>
        <taxon>Monothalamids</taxon>
        <taxon>Reticulomyxidae</taxon>
        <taxon>Reticulomyxa</taxon>
    </lineage>
</organism>
<name>X6L840_RETFI</name>
<proteinExistence type="predicted"/>
<reference evidence="2 3" key="1">
    <citation type="journal article" date="2013" name="Curr. Biol.">
        <title>The Genome of the Foraminiferan Reticulomyxa filosa.</title>
        <authorList>
            <person name="Glockner G."/>
            <person name="Hulsmann N."/>
            <person name="Schleicher M."/>
            <person name="Noegel A.A."/>
            <person name="Eichinger L."/>
            <person name="Gallinger C."/>
            <person name="Pawlowski J."/>
            <person name="Sierra R."/>
            <person name="Euteneuer U."/>
            <person name="Pillet L."/>
            <person name="Moustafa A."/>
            <person name="Platzer M."/>
            <person name="Groth M."/>
            <person name="Szafranski K."/>
            <person name="Schliwa M."/>
        </authorList>
    </citation>
    <scope>NUCLEOTIDE SEQUENCE [LARGE SCALE GENOMIC DNA]</scope>
</reference>
<protein>
    <submittedName>
        <fullName evidence="2">Uncharacterized protein</fullName>
    </submittedName>
</protein>
<gene>
    <name evidence="2" type="ORF">RFI_40330</name>
</gene>
<dbReference type="AlphaFoldDB" id="X6L840"/>